<keyword evidence="2" id="KW-0813">Transport</keyword>
<dbReference type="EMBL" id="CP146256">
    <property type="protein sequence ID" value="XAH75777.1"/>
    <property type="molecule type" value="Genomic_DNA"/>
</dbReference>
<evidence type="ECO:0000313" key="6">
    <source>
        <dbReference type="EMBL" id="XAH75777.1"/>
    </source>
</evidence>
<reference evidence="6 7" key="1">
    <citation type="submission" date="2024-02" db="EMBL/GenBank/DDBJ databases">
        <title>Bacterial strain from lacustrine sediment.</title>
        <authorList>
            <person name="Petit C."/>
            <person name="Fadhlaoui K."/>
        </authorList>
    </citation>
    <scope>NUCLEOTIDE SEQUENCE [LARGE SCALE GENOMIC DNA]</scope>
    <source>
        <strain evidence="6 7">IPX-CK</strain>
    </source>
</reference>
<keyword evidence="7" id="KW-1185">Reference proteome</keyword>
<evidence type="ECO:0000256" key="3">
    <source>
        <dbReference type="ARBA" id="ARBA00022741"/>
    </source>
</evidence>
<dbReference type="GO" id="GO:0005524">
    <property type="term" value="F:ATP binding"/>
    <property type="evidence" value="ECO:0007669"/>
    <property type="project" value="UniProtKB-KW"/>
</dbReference>
<keyword evidence="4 6" id="KW-0067">ATP-binding</keyword>
<feature type="domain" description="ABC transporter" evidence="5">
    <location>
        <begin position="3"/>
        <end position="201"/>
    </location>
</feature>
<dbReference type="InterPro" id="IPR003593">
    <property type="entry name" value="AAA+_ATPase"/>
</dbReference>
<keyword evidence="3" id="KW-0547">Nucleotide-binding</keyword>
<evidence type="ECO:0000256" key="2">
    <source>
        <dbReference type="ARBA" id="ARBA00022448"/>
    </source>
</evidence>
<sequence length="203" mass="22731">MILKGEELSFCYQDGGRQILNRVSLSIESGEIVGLCAPGGFGKTTLCKILGGYVEPDFGTVTLDGRPVQDYRGYCPVQMIWQHPELVINPRLKMSQVLAEAGAIDECVIEKLGIETEWMNRYPIELSGGELQRFCIARALGTGTRFLLADEITTMLDLIMQAKIWNFLKEESAKRNIGMLVVSHSDELLDRLCSRRIDMQLLS</sequence>
<evidence type="ECO:0000259" key="5">
    <source>
        <dbReference type="PROSITE" id="PS50893"/>
    </source>
</evidence>
<dbReference type="InterPro" id="IPR027417">
    <property type="entry name" value="P-loop_NTPase"/>
</dbReference>
<organism evidence="6 7">
    <name type="scientific">Kineothrix sedimenti</name>
    <dbReference type="NCBI Taxonomy" id="3123317"/>
    <lineage>
        <taxon>Bacteria</taxon>
        <taxon>Bacillati</taxon>
        <taxon>Bacillota</taxon>
        <taxon>Clostridia</taxon>
        <taxon>Lachnospirales</taxon>
        <taxon>Lachnospiraceae</taxon>
        <taxon>Kineothrix</taxon>
    </lineage>
</organism>
<dbReference type="Gene3D" id="3.40.50.300">
    <property type="entry name" value="P-loop containing nucleotide triphosphate hydrolases"/>
    <property type="match status" value="1"/>
</dbReference>
<evidence type="ECO:0000313" key="7">
    <source>
        <dbReference type="Proteomes" id="UP001451571"/>
    </source>
</evidence>
<accession>A0ABZ3F2K5</accession>
<gene>
    <name evidence="6" type="ORF">V6984_08505</name>
</gene>
<dbReference type="InterPro" id="IPR050319">
    <property type="entry name" value="ABC_transp_ATP-bind"/>
</dbReference>
<dbReference type="Proteomes" id="UP001451571">
    <property type="component" value="Chromosome"/>
</dbReference>
<dbReference type="PROSITE" id="PS00211">
    <property type="entry name" value="ABC_TRANSPORTER_1"/>
    <property type="match status" value="1"/>
</dbReference>
<dbReference type="RefSeq" id="WP_342759350.1">
    <property type="nucleotide sequence ID" value="NZ_CP146256.1"/>
</dbReference>
<name>A0ABZ3F2K5_9FIRM</name>
<dbReference type="PANTHER" id="PTHR43776:SF7">
    <property type="entry name" value="D,D-DIPEPTIDE TRANSPORT ATP-BINDING PROTEIN DDPF-RELATED"/>
    <property type="match status" value="1"/>
</dbReference>
<evidence type="ECO:0000256" key="4">
    <source>
        <dbReference type="ARBA" id="ARBA00022840"/>
    </source>
</evidence>
<comment type="similarity">
    <text evidence="1">Belongs to the ABC transporter superfamily.</text>
</comment>
<dbReference type="InterPro" id="IPR017871">
    <property type="entry name" value="ABC_transporter-like_CS"/>
</dbReference>
<dbReference type="SUPFAM" id="SSF52540">
    <property type="entry name" value="P-loop containing nucleoside triphosphate hydrolases"/>
    <property type="match status" value="1"/>
</dbReference>
<protein>
    <submittedName>
        <fullName evidence="6">ATP-binding cassette domain-containing protein</fullName>
    </submittedName>
</protein>
<dbReference type="InterPro" id="IPR003439">
    <property type="entry name" value="ABC_transporter-like_ATP-bd"/>
</dbReference>
<evidence type="ECO:0000256" key="1">
    <source>
        <dbReference type="ARBA" id="ARBA00005417"/>
    </source>
</evidence>
<dbReference type="PANTHER" id="PTHR43776">
    <property type="entry name" value="TRANSPORT ATP-BINDING PROTEIN"/>
    <property type="match status" value="1"/>
</dbReference>
<dbReference type="Pfam" id="PF00005">
    <property type="entry name" value="ABC_tran"/>
    <property type="match status" value="1"/>
</dbReference>
<dbReference type="SMART" id="SM00382">
    <property type="entry name" value="AAA"/>
    <property type="match status" value="1"/>
</dbReference>
<proteinExistence type="inferred from homology"/>
<dbReference type="PROSITE" id="PS50893">
    <property type="entry name" value="ABC_TRANSPORTER_2"/>
    <property type="match status" value="1"/>
</dbReference>